<dbReference type="GO" id="GO:0016226">
    <property type="term" value="P:iron-sulfur cluster assembly"/>
    <property type="evidence" value="ECO:0007669"/>
    <property type="project" value="InterPro"/>
</dbReference>
<accession>A0A4U2XY98</accession>
<protein>
    <submittedName>
        <fullName evidence="2">Iron-sulfur cluster assembly scaffold protein</fullName>
    </submittedName>
</protein>
<feature type="domain" description="NIF system FeS cluster assembly NifU N-terminal" evidence="1">
    <location>
        <begin position="13"/>
        <end position="123"/>
    </location>
</feature>
<reference evidence="2 3" key="1">
    <citation type="submission" date="2019-04" db="EMBL/GenBank/DDBJ databases">
        <title>Lysinibacillus genome sequencing.</title>
        <authorList>
            <person name="Dunlap C."/>
        </authorList>
    </citation>
    <scope>NUCLEOTIDE SEQUENCE [LARGE SCALE GENOMIC DNA]</scope>
    <source>
        <strain evidence="2 3">CCTCC AB 2010389</strain>
    </source>
</reference>
<dbReference type="GO" id="GO:0051536">
    <property type="term" value="F:iron-sulfur cluster binding"/>
    <property type="evidence" value="ECO:0007669"/>
    <property type="project" value="InterPro"/>
</dbReference>
<dbReference type="Gene3D" id="3.90.1010.10">
    <property type="match status" value="1"/>
</dbReference>
<dbReference type="SUPFAM" id="SSF82649">
    <property type="entry name" value="SufE/NifU"/>
    <property type="match status" value="1"/>
</dbReference>
<dbReference type="CDD" id="cd06664">
    <property type="entry name" value="IscU_like"/>
    <property type="match status" value="1"/>
</dbReference>
<name>A0A4U2XY98_9BACI</name>
<dbReference type="EMBL" id="SZPU01000156">
    <property type="protein sequence ID" value="TKI52888.1"/>
    <property type="molecule type" value="Genomic_DNA"/>
</dbReference>
<sequence length="131" mass="14851">MEYLILNDRFIQNLILDHARKPRNYGKLENAAIFESSNPGCNDVVLIYYKYVNQKLVFTFEALGCTLSRACASILLEEINGKCLMEISEYGKGYLEEIIGSKIINSRPRCSTLALNTVTSIVKELTYTTIK</sequence>
<organism evidence="2 3">
    <name type="scientific">Lysinibacillus mangiferihumi</name>
    <dbReference type="NCBI Taxonomy" id="1130819"/>
    <lineage>
        <taxon>Bacteria</taxon>
        <taxon>Bacillati</taxon>
        <taxon>Bacillota</taxon>
        <taxon>Bacilli</taxon>
        <taxon>Bacillales</taxon>
        <taxon>Bacillaceae</taxon>
        <taxon>Lysinibacillus</taxon>
    </lineage>
</organism>
<dbReference type="Proteomes" id="UP000308744">
    <property type="component" value="Unassembled WGS sequence"/>
</dbReference>
<dbReference type="AlphaFoldDB" id="A0A4U2XY98"/>
<gene>
    <name evidence="2" type="ORF">FC756_26760</name>
</gene>
<comment type="caution">
    <text evidence="2">The sequence shown here is derived from an EMBL/GenBank/DDBJ whole genome shotgun (WGS) entry which is preliminary data.</text>
</comment>
<dbReference type="InterPro" id="IPR002871">
    <property type="entry name" value="NIF_FeS_clus_asmbl_NifU_N"/>
</dbReference>
<evidence type="ECO:0000259" key="1">
    <source>
        <dbReference type="Pfam" id="PF01592"/>
    </source>
</evidence>
<dbReference type="GO" id="GO:0005506">
    <property type="term" value="F:iron ion binding"/>
    <property type="evidence" value="ECO:0007669"/>
    <property type="project" value="InterPro"/>
</dbReference>
<keyword evidence="3" id="KW-1185">Reference proteome</keyword>
<dbReference type="Pfam" id="PF01592">
    <property type="entry name" value="NifU_N"/>
    <property type="match status" value="1"/>
</dbReference>
<proteinExistence type="predicted"/>
<evidence type="ECO:0000313" key="3">
    <source>
        <dbReference type="Proteomes" id="UP000308744"/>
    </source>
</evidence>
<evidence type="ECO:0000313" key="2">
    <source>
        <dbReference type="EMBL" id="TKI52888.1"/>
    </source>
</evidence>